<sequence length="173" mass="20398">MNFYKILSEKPRIKLEDYSLYLNGFFNNNKESFKCHKILIINLRISNISLVPASLKNAIIKYNTIILRPNPRYKINEISIKHSESSGTSYLIDKQLDFPVIIEPMQIINCSLIFPFADELFKVYVDNNCKPIEIVLTLFTPDKNLKFKTKIFELNKENITNCQHENKEKLYRM</sequence>
<dbReference type="AlphaFoldDB" id="A0A1L5F2Z3"/>
<proteinExistence type="predicted"/>
<organism evidence="1 2">
    <name type="scientific">Clostridium kluyveri</name>
    <dbReference type="NCBI Taxonomy" id="1534"/>
    <lineage>
        <taxon>Bacteria</taxon>
        <taxon>Bacillati</taxon>
        <taxon>Bacillota</taxon>
        <taxon>Clostridia</taxon>
        <taxon>Eubacteriales</taxon>
        <taxon>Clostridiaceae</taxon>
        <taxon>Clostridium</taxon>
    </lineage>
</organism>
<accession>A0A1L5F2Z3</accession>
<evidence type="ECO:0000313" key="2">
    <source>
        <dbReference type="Proteomes" id="UP000184604"/>
    </source>
</evidence>
<dbReference type="RefSeq" id="WP_073537095.1">
    <property type="nucleotide sequence ID" value="NZ_CP018335.1"/>
</dbReference>
<gene>
    <name evidence="1" type="ORF">BS101_00630</name>
</gene>
<name>A0A1L5F2Z3_CLOKL</name>
<dbReference type="EMBL" id="CP018335">
    <property type="protein sequence ID" value="APM37375.1"/>
    <property type="molecule type" value="Genomic_DNA"/>
</dbReference>
<protein>
    <submittedName>
        <fullName evidence="1">Uncharacterized protein</fullName>
    </submittedName>
</protein>
<dbReference type="Proteomes" id="UP000184604">
    <property type="component" value="Chromosome"/>
</dbReference>
<reference evidence="1 2" key="1">
    <citation type="submission" date="2016-12" db="EMBL/GenBank/DDBJ databases">
        <title>Complete genome sequence of Clostridium kluyveri JZZ isolated from the pit mud of a Chinese flavor liquor-making factory.</title>
        <authorList>
            <person name="Wang Y."/>
        </authorList>
    </citation>
    <scope>NUCLEOTIDE SEQUENCE [LARGE SCALE GENOMIC DNA]</scope>
    <source>
        <strain evidence="1 2">JZZ</strain>
    </source>
</reference>
<evidence type="ECO:0000313" key="1">
    <source>
        <dbReference type="EMBL" id="APM37375.1"/>
    </source>
</evidence>